<dbReference type="SUPFAM" id="SSF46785">
    <property type="entry name" value="Winged helix' DNA-binding domain"/>
    <property type="match status" value="1"/>
</dbReference>
<feature type="domain" description="Transcription regulator PadR N-terminal" evidence="1">
    <location>
        <begin position="14"/>
        <end position="86"/>
    </location>
</feature>
<evidence type="ECO:0000313" key="2">
    <source>
        <dbReference type="EMBL" id="TKV57034.1"/>
    </source>
</evidence>
<dbReference type="InterPro" id="IPR036390">
    <property type="entry name" value="WH_DNA-bd_sf"/>
</dbReference>
<reference evidence="2 3" key="1">
    <citation type="submission" date="2019-05" db="EMBL/GenBank/DDBJ databases">
        <title>Nakamurella sp. N5BH11, whole genome shotgun sequence.</title>
        <authorList>
            <person name="Tuo L."/>
        </authorList>
    </citation>
    <scope>NUCLEOTIDE SEQUENCE [LARGE SCALE GENOMIC DNA]</scope>
    <source>
        <strain evidence="2 3">N5BH11</strain>
    </source>
</reference>
<dbReference type="EMBL" id="SZZH01000006">
    <property type="protein sequence ID" value="TKV57034.1"/>
    <property type="molecule type" value="Genomic_DNA"/>
</dbReference>
<accession>A0A4U6QAN3</accession>
<dbReference type="Pfam" id="PF03551">
    <property type="entry name" value="PadR"/>
    <property type="match status" value="1"/>
</dbReference>
<proteinExistence type="predicted"/>
<gene>
    <name evidence="2" type="ORF">FDO65_19675</name>
</gene>
<organism evidence="2 3">
    <name type="scientific">Nakamurella flava</name>
    <dbReference type="NCBI Taxonomy" id="2576308"/>
    <lineage>
        <taxon>Bacteria</taxon>
        <taxon>Bacillati</taxon>
        <taxon>Actinomycetota</taxon>
        <taxon>Actinomycetes</taxon>
        <taxon>Nakamurellales</taxon>
        <taxon>Nakamurellaceae</taxon>
        <taxon>Nakamurella</taxon>
    </lineage>
</organism>
<dbReference type="RefSeq" id="WP_137451420.1">
    <property type="nucleotide sequence ID" value="NZ_SZZH01000006.1"/>
</dbReference>
<protein>
    <submittedName>
        <fullName evidence="2">PadR family transcriptional regulator</fullName>
    </submittedName>
</protein>
<sequence>MRSDAVRGHLDLLILAVLSEQRMHGYALIDELRTRSQGEFDLPEGTVYPALHRLEAAGYLTSDWDVVSGRRRRYYRLTPRGLTALGEERSHWERLSSAVVATITGTGARVRPEH</sequence>
<dbReference type="Proteomes" id="UP000306985">
    <property type="component" value="Unassembled WGS sequence"/>
</dbReference>
<keyword evidence="3" id="KW-1185">Reference proteome</keyword>
<evidence type="ECO:0000313" key="3">
    <source>
        <dbReference type="Proteomes" id="UP000306985"/>
    </source>
</evidence>
<dbReference type="OrthoDB" id="122286at2"/>
<dbReference type="AlphaFoldDB" id="A0A4U6QAN3"/>
<dbReference type="Gene3D" id="1.10.10.10">
    <property type="entry name" value="Winged helix-like DNA-binding domain superfamily/Winged helix DNA-binding domain"/>
    <property type="match status" value="1"/>
</dbReference>
<dbReference type="InterPro" id="IPR036388">
    <property type="entry name" value="WH-like_DNA-bd_sf"/>
</dbReference>
<name>A0A4U6QAN3_9ACTN</name>
<evidence type="ECO:0000259" key="1">
    <source>
        <dbReference type="Pfam" id="PF03551"/>
    </source>
</evidence>
<dbReference type="InterPro" id="IPR052509">
    <property type="entry name" value="Metal_resp_DNA-bind_regulator"/>
</dbReference>
<comment type="caution">
    <text evidence="2">The sequence shown here is derived from an EMBL/GenBank/DDBJ whole genome shotgun (WGS) entry which is preliminary data.</text>
</comment>
<dbReference type="PANTHER" id="PTHR33169">
    <property type="entry name" value="PADR-FAMILY TRANSCRIPTIONAL REGULATOR"/>
    <property type="match status" value="1"/>
</dbReference>
<dbReference type="PANTHER" id="PTHR33169:SF14">
    <property type="entry name" value="TRANSCRIPTIONAL REGULATOR RV3488"/>
    <property type="match status" value="1"/>
</dbReference>
<dbReference type="InterPro" id="IPR005149">
    <property type="entry name" value="Tscrpt_reg_PadR_N"/>
</dbReference>